<organism evidence="1">
    <name type="scientific">marine sediment metagenome</name>
    <dbReference type="NCBI Taxonomy" id="412755"/>
    <lineage>
        <taxon>unclassified sequences</taxon>
        <taxon>metagenomes</taxon>
        <taxon>ecological metagenomes</taxon>
    </lineage>
</organism>
<dbReference type="EMBL" id="LAZR01030295">
    <property type="protein sequence ID" value="KKL57053.1"/>
    <property type="molecule type" value="Genomic_DNA"/>
</dbReference>
<dbReference type="Gene3D" id="3.40.50.10400">
    <property type="entry name" value="Hypothetical protein PA1492"/>
    <property type="match status" value="1"/>
</dbReference>
<dbReference type="AlphaFoldDB" id="A0A0F9D5N3"/>
<sequence>GEGWAVICPHSNTAFLGGEGERDRDNPDGEWAKFINGDLAILKRCDAIFMMSNWLNSKGAQIEHDAAVGFGLEIIYE</sequence>
<name>A0A0F9D5N3_9ZZZZ</name>
<proteinExistence type="predicted"/>
<gene>
    <name evidence="1" type="ORF">LCGC14_2239310</name>
</gene>
<dbReference type="Pfam" id="PF14359">
    <property type="entry name" value="DUF4406"/>
    <property type="match status" value="1"/>
</dbReference>
<dbReference type="SUPFAM" id="SSF52309">
    <property type="entry name" value="N-(deoxy)ribosyltransferase-like"/>
    <property type="match status" value="1"/>
</dbReference>
<feature type="non-terminal residue" evidence="1">
    <location>
        <position position="1"/>
    </location>
</feature>
<accession>A0A0F9D5N3</accession>
<evidence type="ECO:0000313" key="1">
    <source>
        <dbReference type="EMBL" id="KKL57053.1"/>
    </source>
</evidence>
<comment type="caution">
    <text evidence="1">The sequence shown here is derived from an EMBL/GenBank/DDBJ whole genome shotgun (WGS) entry which is preliminary data.</text>
</comment>
<evidence type="ECO:0008006" key="2">
    <source>
        <dbReference type="Google" id="ProtNLM"/>
    </source>
</evidence>
<protein>
    <recommendedName>
        <fullName evidence="2">DUF4406 domain-containing protein</fullName>
    </recommendedName>
</protein>
<dbReference type="InterPro" id="IPR025518">
    <property type="entry name" value="DUF4406"/>
</dbReference>
<reference evidence="1" key="1">
    <citation type="journal article" date="2015" name="Nature">
        <title>Complex archaea that bridge the gap between prokaryotes and eukaryotes.</title>
        <authorList>
            <person name="Spang A."/>
            <person name="Saw J.H."/>
            <person name="Jorgensen S.L."/>
            <person name="Zaremba-Niedzwiedzka K."/>
            <person name="Martijn J."/>
            <person name="Lind A.E."/>
            <person name="van Eijk R."/>
            <person name="Schleper C."/>
            <person name="Guy L."/>
            <person name="Ettema T.J."/>
        </authorList>
    </citation>
    <scope>NUCLEOTIDE SEQUENCE</scope>
</reference>